<dbReference type="InterPro" id="IPR000719">
    <property type="entry name" value="Prot_kinase_dom"/>
</dbReference>
<evidence type="ECO:0000313" key="5">
    <source>
        <dbReference type="Proteomes" id="UP001438707"/>
    </source>
</evidence>
<evidence type="ECO:0000256" key="1">
    <source>
        <dbReference type="ARBA" id="ARBA00009670"/>
    </source>
</evidence>
<dbReference type="GO" id="GO:0004672">
    <property type="term" value="F:protein kinase activity"/>
    <property type="evidence" value="ECO:0007669"/>
    <property type="project" value="InterPro"/>
</dbReference>
<dbReference type="InterPro" id="IPR004147">
    <property type="entry name" value="ABC1_dom"/>
</dbReference>
<gene>
    <name evidence="4" type="ORF">WJX74_010706</name>
</gene>
<sequence length="665" mass="75193">MQTILSSQRLQQACNFAHQPYRSKRQRTVVCGSGPEQPQNAAPSVRNAGERPSSFVGQHAAKQPKRGQKQQLQAAQANAQLLTASTSREWKEAMEQLQMEKGVCSITRTYTPELVRQRAFATPQATFQIMARGLEMVGRLGLFFGGLAADRLLKRGDTSQQVRYRAAQLRETLTALGPSFIKAGQVLASRPDIVREDYMDELCVLQDDVPPFSDVQAFAIMENEYGRPLGEIFSSISESPIAAASLGQVYKAVLRDTGEDVAVKVQRPGVEPIIFRDLFIFRILAQFVNRAARKRLGCNATLILDEFGQKILEELDYLQEARNIEDFYRNFKDDPKVKIPWVRRDLSGPRVLVMEWVDGLRCTDPESIRQSGLDVNEFIRGGVRTGMRMLLEYGLFHGDPHPGNIFALRDGRIAYVDFGNVAELSNSNKQTLIDAVVHAVNEDYYSMAQDFIKLGFLEKGTDVTPIVPALEKIWADSMGQSLAVFNFRSVTSKFNDLVYQYPIRIPERYSLVIRSLLTQEGICLTLDPTFHFLEVAYPYVARRLLTDEDPALRDRLFQVLFQDGKFQWKRLENLIALAREGSGGLDLSDTVRDGIRVVLLDEKLRLQLIKALTEDNRLHIPEVQHLLQLVQDDINPQKIVQATLQDLPSLSRQFLLGWSDRVLTS</sequence>
<evidence type="ECO:0000256" key="2">
    <source>
        <dbReference type="SAM" id="MobiDB-lite"/>
    </source>
</evidence>
<dbReference type="InterPro" id="IPR011009">
    <property type="entry name" value="Kinase-like_dom_sf"/>
</dbReference>
<reference evidence="4 5" key="1">
    <citation type="journal article" date="2024" name="Nat. Commun.">
        <title>Phylogenomics reveals the evolutionary origins of lichenization in chlorophyte algae.</title>
        <authorList>
            <person name="Puginier C."/>
            <person name="Libourel C."/>
            <person name="Otte J."/>
            <person name="Skaloud P."/>
            <person name="Haon M."/>
            <person name="Grisel S."/>
            <person name="Petersen M."/>
            <person name="Berrin J.G."/>
            <person name="Delaux P.M."/>
            <person name="Dal Grande F."/>
            <person name="Keller J."/>
        </authorList>
    </citation>
    <scope>NUCLEOTIDE SEQUENCE [LARGE SCALE GENOMIC DNA]</scope>
    <source>
        <strain evidence="4 5">SAG 2145</strain>
    </source>
</reference>
<feature type="region of interest" description="Disordered" evidence="2">
    <location>
        <begin position="25"/>
        <end position="69"/>
    </location>
</feature>
<dbReference type="Gene3D" id="1.10.510.10">
    <property type="entry name" value="Transferase(Phosphotransferase) domain 1"/>
    <property type="match status" value="1"/>
</dbReference>
<comment type="caution">
    <text evidence="4">The sequence shown here is derived from an EMBL/GenBank/DDBJ whole genome shotgun (WGS) entry which is preliminary data.</text>
</comment>
<dbReference type="Proteomes" id="UP001438707">
    <property type="component" value="Unassembled WGS sequence"/>
</dbReference>
<organism evidence="4 5">
    <name type="scientific">Apatococcus lobatus</name>
    <dbReference type="NCBI Taxonomy" id="904363"/>
    <lineage>
        <taxon>Eukaryota</taxon>
        <taxon>Viridiplantae</taxon>
        <taxon>Chlorophyta</taxon>
        <taxon>core chlorophytes</taxon>
        <taxon>Trebouxiophyceae</taxon>
        <taxon>Chlorellales</taxon>
        <taxon>Chlorellaceae</taxon>
        <taxon>Apatococcus</taxon>
    </lineage>
</organism>
<dbReference type="SUPFAM" id="SSF56112">
    <property type="entry name" value="Protein kinase-like (PK-like)"/>
    <property type="match status" value="1"/>
</dbReference>
<dbReference type="AlphaFoldDB" id="A0AAW1R1S6"/>
<dbReference type="PANTHER" id="PTHR10566">
    <property type="entry name" value="CHAPERONE-ACTIVITY OF BC1 COMPLEX CABC1 -RELATED"/>
    <property type="match status" value="1"/>
</dbReference>
<evidence type="ECO:0000313" key="4">
    <source>
        <dbReference type="EMBL" id="KAK9827563.1"/>
    </source>
</evidence>
<evidence type="ECO:0000259" key="3">
    <source>
        <dbReference type="PROSITE" id="PS50011"/>
    </source>
</evidence>
<dbReference type="InterPro" id="IPR050154">
    <property type="entry name" value="UbiB_kinase"/>
</dbReference>
<dbReference type="EMBL" id="JALJOS010000018">
    <property type="protein sequence ID" value="KAK9827563.1"/>
    <property type="molecule type" value="Genomic_DNA"/>
</dbReference>
<keyword evidence="5" id="KW-1185">Reference proteome</keyword>
<dbReference type="GO" id="GO:0005524">
    <property type="term" value="F:ATP binding"/>
    <property type="evidence" value="ECO:0007669"/>
    <property type="project" value="InterPro"/>
</dbReference>
<dbReference type="PANTHER" id="PTHR10566:SF53">
    <property type="entry name" value="PROTEIN ACTIVITY OF BC1 COMPLEX KINASE 1, CHLOROPLASTIC"/>
    <property type="match status" value="1"/>
</dbReference>
<proteinExistence type="inferred from homology"/>
<comment type="similarity">
    <text evidence="1">Belongs to the protein kinase superfamily. ADCK protein kinase family.</text>
</comment>
<feature type="domain" description="Protein kinase" evidence="3">
    <location>
        <begin position="235"/>
        <end position="566"/>
    </location>
</feature>
<protein>
    <recommendedName>
        <fullName evidence="3">Protein kinase domain-containing protein</fullName>
    </recommendedName>
</protein>
<dbReference type="PROSITE" id="PS50011">
    <property type="entry name" value="PROTEIN_KINASE_DOM"/>
    <property type="match status" value="1"/>
</dbReference>
<name>A0AAW1R1S6_9CHLO</name>
<dbReference type="CDD" id="cd05121">
    <property type="entry name" value="ABC1_ADCK3-like"/>
    <property type="match status" value="1"/>
</dbReference>
<dbReference type="Pfam" id="PF03109">
    <property type="entry name" value="ABC1"/>
    <property type="match status" value="1"/>
</dbReference>
<accession>A0AAW1R1S6</accession>